<evidence type="ECO:0000313" key="4">
    <source>
        <dbReference type="Proteomes" id="UP000249185"/>
    </source>
</evidence>
<dbReference type="Proteomes" id="UP000249185">
    <property type="component" value="Unassembled WGS sequence"/>
</dbReference>
<dbReference type="EMBL" id="QFPW01000019">
    <property type="protein sequence ID" value="PZQ46993.1"/>
    <property type="molecule type" value="Genomic_DNA"/>
</dbReference>
<feature type="transmembrane region" description="Helical" evidence="2">
    <location>
        <begin position="68"/>
        <end position="94"/>
    </location>
</feature>
<evidence type="ECO:0000256" key="1">
    <source>
        <dbReference type="SAM" id="MobiDB-lite"/>
    </source>
</evidence>
<evidence type="ECO:0000313" key="3">
    <source>
        <dbReference type="EMBL" id="PZQ46993.1"/>
    </source>
</evidence>
<keyword evidence="2" id="KW-0812">Transmembrane</keyword>
<feature type="transmembrane region" description="Helical" evidence="2">
    <location>
        <begin position="27"/>
        <end position="48"/>
    </location>
</feature>
<keyword evidence="2" id="KW-0472">Membrane</keyword>
<sequence length="146" mass="15721">MADLTGLNPAAPAHLPAFITAPGQSDWLMTVMLVFLLAAVVSVGLLYLKLHALPEHMAHRTNKVQLQFVAVLALLALFTHNHVFWIAALLLALVELPDFSTPMNSIALSLERLSGRDRSGAAPERWDDLLSNDPGAAPPPASEKEA</sequence>
<gene>
    <name evidence="3" type="ORF">DI556_18570</name>
</gene>
<name>A0A2W5PX00_RHOSU</name>
<organism evidence="3 4">
    <name type="scientific">Rhodovulum sulfidophilum</name>
    <name type="common">Rhodobacter sulfidophilus</name>
    <dbReference type="NCBI Taxonomy" id="35806"/>
    <lineage>
        <taxon>Bacteria</taxon>
        <taxon>Pseudomonadati</taxon>
        <taxon>Pseudomonadota</taxon>
        <taxon>Alphaproteobacteria</taxon>
        <taxon>Rhodobacterales</taxon>
        <taxon>Paracoccaceae</taxon>
        <taxon>Rhodovulum</taxon>
    </lineage>
</organism>
<feature type="compositionally biased region" description="Pro residues" evidence="1">
    <location>
        <begin position="136"/>
        <end position="146"/>
    </location>
</feature>
<dbReference type="AlphaFoldDB" id="A0A2W5PX00"/>
<feature type="region of interest" description="Disordered" evidence="1">
    <location>
        <begin position="115"/>
        <end position="146"/>
    </location>
</feature>
<comment type="caution">
    <text evidence="3">The sequence shown here is derived from an EMBL/GenBank/DDBJ whole genome shotgun (WGS) entry which is preliminary data.</text>
</comment>
<proteinExistence type="predicted"/>
<keyword evidence="2" id="KW-1133">Transmembrane helix</keyword>
<feature type="compositionally biased region" description="Basic and acidic residues" evidence="1">
    <location>
        <begin position="115"/>
        <end position="128"/>
    </location>
</feature>
<protein>
    <submittedName>
        <fullName evidence="3">Uncharacterized protein</fullName>
    </submittedName>
</protein>
<evidence type="ECO:0000256" key="2">
    <source>
        <dbReference type="SAM" id="Phobius"/>
    </source>
</evidence>
<accession>A0A2W5PX00</accession>
<reference evidence="3 4" key="1">
    <citation type="submission" date="2017-08" db="EMBL/GenBank/DDBJ databases">
        <title>Infants hospitalized years apart are colonized by the same room-sourced microbial strains.</title>
        <authorList>
            <person name="Brooks B."/>
            <person name="Olm M.R."/>
            <person name="Firek B.A."/>
            <person name="Baker R."/>
            <person name="Thomas B.C."/>
            <person name="Morowitz M.J."/>
            <person name="Banfield J.F."/>
        </authorList>
    </citation>
    <scope>NUCLEOTIDE SEQUENCE [LARGE SCALE GENOMIC DNA]</scope>
    <source>
        <strain evidence="3">S2_005_002_R2_34</strain>
    </source>
</reference>